<dbReference type="InterPro" id="IPR036289">
    <property type="entry name" value="YfhH"/>
</dbReference>
<dbReference type="AlphaFoldDB" id="A0A1H8K4C4"/>
<dbReference type="Gene3D" id="1.10.287.880">
    <property type="entry name" value="Hypothetical protein YfhH domain"/>
    <property type="match status" value="1"/>
</dbReference>
<dbReference type="OrthoDB" id="2353288at2"/>
<name>A0A1H8K4C4_9BACI</name>
<organism evidence="1 2">
    <name type="scientific">Mesobacillus persicus</name>
    <dbReference type="NCBI Taxonomy" id="930146"/>
    <lineage>
        <taxon>Bacteria</taxon>
        <taxon>Bacillati</taxon>
        <taxon>Bacillota</taxon>
        <taxon>Bacilli</taxon>
        <taxon>Bacillales</taxon>
        <taxon>Bacillaceae</taxon>
        <taxon>Mesobacillus</taxon>
    </lineage>
</organism>
<gene>
    <name evidence="1" type="ORF">SAMN05192533_12427</name>
</gene>
<proteinExistence type="predicted"/>
<keyword evidence="2" id="KW-1185">Reference proteome</keyword>
<dbReference type="InterPro" id="IPR014938">
    <property type="entry name" value="YfhH-like"/>
</dbReference>
<dbReference type="STRING" id="930146.SAMN05192533_12427"/>
<reference evidence="2" key="1">
    <citation type="submission" date="2016-10" db="EMBL/GenBank/DDBJ databases">
        <authorList>
            <person name="Varghese N."/>
            <person name="Submissions S."/>
        </authorList>
    </citation>
    <scope>NUCLEOTIDE SEQUENCE [LARGE SCALE GENOMIC DNA]</scope>
    <source>
        <strain evidence="2">B48,IBRC-M 10115,DSM 25386,CECT 8001</strain>
    </source>
</reference>
<accession>A0A1H8K4C4</accession>
<evidence type="ECO:0000313" key="1">
    <source>
        <dbReference type="EMBL" id="SEN87346.1"/>
    </source>
</evidence>
<protein>
    <submittedName>
        <fullName evidence="1">Uncharacterized protein</fullName>
    </submittedName>
</protein>
<dbReference type="Pfam" id="PF08838">
    <property type="entry name" value="DUF1811"/>
    <property type="match status" value="1"/>
</dbReference>
<dbReference type="Gene3D" id="2.30.30.340">
    <property type="entry name" value="Hypothetical protein YfhH like domains"/>
    <property type="match status" value="1"/>
</dbReference>
<dbReference type="RefSeq" id="WP_090750207.1">
    <property type="nucleotide sequence ID" value="NZ_FOBW01000024.1"/>
</dbReference>
<evidence type="ECO:0000313" key="2">
    <source>
        <dbReference type="Proteomes" id="UP000198553"/>
    </source>
</evidence>
<sequence>MQEKRYSQLTEHELHQEIATLSEKARKAEQLGMVNEYAVLERKVTMAKAYLLNPGDYKSGDIYEIEGDPGTYFKINYMNGVFAWGHRINHEDKEEALPISMLGKIRQNQG</sequence>
<dbReference type="Proteomes" id="UP000198553">
    <property type="component" value="Unassembled WGS sequence"/>
</dbReference>
<dbReference type="EMBL" id="FOBW01000024">
    <property type="protein sequence ID" value="SEN87346.1"/>
    <property type="molecule type" value="Genomic_DNA"/>
</dbReference>
<dbReference type="SUPFAM" id="SSF101697">
    <property type="entry name" value="Hypothetical protein YfhH"/>
    <property type="match status" value="1"/>
</dbReference>